<protein>
    <recommendedName>
        <fullName evidence="2">Cyanovirin-N domain-containing protein</fullName>
    </recommendedName>
</protein>
<evidence type="ECO:0000259" key="2">
    <source>
        <dbReference type="SMART" id="SM01111"/>
    </source>
</evidence>
<reference evidence="3 4" key="1">
    <citation type="submission" date="2019-04" db="EMBL/GenBank/DDBJ databases">
        <title>Aspergillus burnettii sp. nov., novel species from soil in southeast Queensland.</title>
        <authorList>
            <person name="Gilchrist C.L.M."/>
            <person name="Pitt J.I."/>
            <person name="Lange L."/>
            <person name="Lacey H.J."/>
            <person name="Vuong D."/>
            <person name="Midgley D.J."/>
            <person name="Greenfield P."/>
            <person name="Bradbury M."/>
            <person name="Lacey E."/>
            <person name="Busk P.K."/>
            <person name="Pilgaard B."/>
            <person name="Chooi Y.H."/>
            <person name="Piggott A.M."/>
        </authorList>
    </citation>
    <scope>NUCLEOTIDE SEQUENCE [LARGE SCALE GENOMIC DNA]</scope>
    <source>
        <strain evidence="3 4">FRR 5400</strain>
    </source>
</reference>
<dbReference type="InterPro" id="IPR036673">
    <property type="entry name" value="Cyanovirin-N_sf"/>
</dbReference>
<feature type="region of interest" description="Disordered" evidence="1">
    <location>
        <begin position="208"/>
        <end position="262"/>
    </location>
</feature>
<evidence type="ECO:0000313" key="4">
    <source>
        <dbReference type="Proteomes" id="UP000541154"/>
    </source>
</evidence>
<evidence type="ECO:0000256" key="1">
    <source>
        <dbReference type="SAM" id="MobiDB-lite"/>
    </source>
</evidence>
<dbReference type="Pfam" id="PF08881">
    <property type="entry name" value="CVNH"/>
    <property type="match status" value="1"/>
</dbReference>
<dbReference type="SMART" id="SM01111">
    <property type="entry name" value="CVNH"/>
    <property type="match status" value="1"/>
</dbReference>
<dbReference type="PANTHER" id="PTHR37014:SF8">
    <property type="entry name" value="RICH PROTEIN, PUTATIVE (AFU_ORTHOLOGUE AFUA_7G04870)-RELATED"/>
    <property type="match status" value="1"/>
</dbReference>
<sequence>MTMREYASGDQNAPTSYDNNNNHPYPPQNNRPPNLSSQSFSPPNSSGYYPYPPPGINPTENNYNYNYNQSYPAPSECPRPHSPYQPQPWAQPSPSPSNYYQQSGGESYQSAPSVGQPPYPSYENSRPNQSNPYPPQPFSPSPQPGYAQQPPAPPPYSPQPTDSPNAVPDEKDRGFLGAVAGGATGAYAGHKVNHGFLGAIGGAMTGSVAQDAMRKHKEKKEEEERRKIQQQQQQQQQQWAMAHQNQPPPPPFNSRPPPAEYHKPVEPMRGNFSLSSRDICLEGNDLVAHCGAISGQMRRSSIPLNNVLSNHFGKFVWARGGNFGASARNVRLIEGGKVLEAELADGQGGWNRSWMKLDERISNQDGNLVFLD</sequence>
<feature type="compositionally biased region" description="Low complexity" evidence="1">
    <location>
        <begin position="57"/>
        <end position="68"/>
    </location>
</feature>
<feature type="compositionally biased region" description="Pro residues" evidence="1">
    <location>
        <begin position="132"/>
        <end position="143"/>
    </location>
</feature>
<dbReference type="PANTHER" id="PTHR37014">
    <property type="entry name" value="EXPRESSION LETHALITY PROTEIN HEL10, PUTATIVE (AFU_ORTHOLOGUE AFUA_1G06580)-RELATED"/>
    <property type="match status" value="1"/>
</dbReference>
<proteinExistence type="predicted"/>
<feature type="compositionally biased region" description="Low complexity" evidence="1">
    <location>
        <begin position="31"/>
        <end position="49"/>
    </location>
</feature>
<feature type="compositionally biased region" description="Pro residues" evidence="1">
    <location>
        <begin position="75"/>
        <end position="95"/>
    </location>
</feature>
<dbReference type="Proteomes" id="UP000541154">
    <property type="component" value="Unassembled WGS sequence"/>
</dbReference>
<dbReference type="Gene3D" id="2.30.60.10">
    <property type="entry name" value="Cyanovirin-N"/>
    <property type="match status" value="1"/>
</dbReference>
<feature type="region of interest" description="Disordered" evidence="1">
    <location>
        <begin position="1"/>
        <end position="177"/>
    </location>
</feature>
<gene>
    <name evidence="3" type="ORF">ETB97_012068</name>
</gene>
<evidence type="ECO:0000313" key="3">
    <source>
        <dbReference type="EMBL" id="KAF5862171.1"/>
    </source>
</evidence>
<dbReference type="SUPFAM" id="SSF51322">
    <property type="entry name" value="Cyanovirin-N"/>
    <property type="match status" value="1"/>
</dbReference>
<feature type="domain" description="Cyanovirin-N" evidence="2">
    <location>
        <begin position="271"/>
        <end position="370"/>
    </location>
</feature>
<accession>A0A8H6E7E1</accession>
<dbReference type="InterPro" id="IPR011058">
    <property type="entry name" value="Cyanovirin-N"/>
</dbReference>
<organism evidence="3 4">
    <name type="scientific">Petromyces alliaceus</name>
    <name type="common">Aspergillus alliaceus</name>
    <dbReference type="NCBI Taxonomy" id="209559"/>
    <lineage>
        <taxon>Eukaryota</taxon>
        <taxon>Fungi</taxon>
        <taxon>Dikarya</taxon>
        <taxon>Ascomycota</taxon>
        <taxon>Pezizomycotina</taxon>
        <taxon>Eurotiomycetes</taxon>
        <taxon>Eurotiomycetidae</taxon>
        <taxon>Eurotiales</taxon>
        <taxon>Aspergillaceae</taxon>
        <taxon>Aspergillus</taxon>
        <taxon>Aspergillus subgen. Circumdati</taxon>
    </lineage>
</organism>
<feature type="compositionally biased region" description="Polar residues" evidence="1">
    <location>
        <begin position="104"/>
        <end position="113"/>
    </location>
</feature>
<dbReference type="AlphaFoldDB" id="A0A8H6E7E1"/>
<keyword evidence="4" id="KW-1185">Reference proteome</keyword>
<feature type="compositionally biased region" description="Polar residues" evidence="1">
    <location>
        <begin position="9"/>
        <end position="18"/>
    </location>
</feature>
<feature type="compositionally biased region" description="Pro residues" evidence="1">
    <location>
        <begin position="246"/>
        <end position="259"/>
    </location>
</feature>
<feature type="compositionally biased region" description="Low complexity" evidence="1">
    <location>
        <begin position="229"/>
        <end position="238"/>
    </location>
</feature>
<comment type="caution">
    <text evidence="3">The sequence shown here is derived from an EMBL/GenBank/DDBJ whole genome shotgun (WGS) entry which is preliminary data.</text>
</comment>
<dbReference type="EMBL" id="SPNV01000080">
    <property type="protein sequence ID" value="KAF5862171.1"/>
    <property type="molecule type" value="Genomic_DNA"/>
</dbReference>
<name>A0A8H6E7E1_PETAA</name>